<keyword evidence="1" id="KW-0812">Transmembrane</keyword>
<comment type="caution">
    <text evidence="2">The sequence shown here is derived from an EMBL/GenBank/DDBJ whole genome shotgun (WGS) entry which is preliminary data.</text>
</comment>
<evidence type="ECO:0008006" key="4">
    <source>
        <dbReference type="Google" id="ProtNLM"/>
    </source>
</evidence>
<dbReference type="EMBL" id="BONJ01000039">
    <property type="protein sequence ID" value="GIG18297.1"/>
    <property type="molecule type" value="Genomic_DNA"/>
</dbReference>
<dbReference type="AlphaFoldDB" id="A0A8J3LCB9"/>
<accession>A0A8J3LCB9</accession>
<keyword evidence="3" id="KW-1185">Reference proteome</keyword>
<organism evidence="2 3">
    <name type="scientific">Catellatospora methionotrophica</name>
    <dbReference type="NCBI Taxonomy" id="121620"/>
    <lineage>
        <taxon>Bacteria</taxon>
        <taxon>Bacillati</taxon>
        <taxon>Actinomycetota</taxon>
        <taxon>Actinomycetes</taxon>
        <taxon>Micromonosporales</taxon>
        <taxon>Micromonosporaceae</taxon>
        <taxon>Catellatospora</taxon>
    </lineage>
</organism>
<reference evidence="2" key="1">
    <citation type="submission" date="2021-01" db="EMBL/GenBank/DDBJ databases">
        <title>Whole genome shotgun sequence of Catellatospora methionotrophica NBRC 14553.</title>
        <authorList>
            <person name="Komaki H."/>
            <person name="Tamura T."/>
        </authorList>
    </citation>
    <scope>NUCLEOTIDE SEQUENCE</scope>
    <source>
        <strain evidence="2">NBRC 14553</strain>
    </source>
</reference>
<feature type="transmembrane region" description="Helical" evidence="1">
    <location>
        <begin position="105"/>
        <end position="124"/>
    </location>
</feature>
<keyword evidence="1" id="KW-1133">Transmembrane helix</keyword>
<proteinExistence type="predicted"/>
<evidence type="ECO:0000256" key="1">
    <source>
        <dbReference type="SAM" id="Phobius"/>
    </source>
</evidence>
<dbReference type="InterPro" id="IPR011990">
    <property type="entry name" value="TPR-like_helical_dom_sf"/>
</dbReference>
<protein>
    <recommendedName>
        <fullName evidence="4">Sel1 repeat family protein</fullName>
    </recommendedName>
</protein>
<evidence type="ECO:0000313" key="2">
    <source>
        <dbReference type="EMBL" id="GIG18297.1"/>
    </source>
</evidence>
<dbReference type="SUPFAM" id="SSF81901">
    <property type="entry name" value="HCP-like"/>
    <property type="match status" value="1"/>
</dbReference>
<gene>
    <name evidence="2" type="ORF">Cme02nite_66290</name>
</gene>
<keyword evidence="1" id="KW-0472">Membrane</keyword>
<evidence type="ECO:0000313" key="3">
    <source>
        <dbReference type="Proteomes" id="UP000660339"/>
    </source>
</evidence>
<feature type="transmembrane region" description="Helical" evidence="1">
    <location>
        <begin position="77"/>
        <end position="93"/>
    </location>
</feature>
<sequence length="231" mass="25457">MLRKEGGWRVEVGPPGRRYAINDLRTWEDWNATGPRDESVHLIQRDAGAEPATAADRAALTLTYRVGSVTVGPGEESMLFFAFGAVLTVWGLTTDNGTLTTVGWIAWGVGLIVVWMRSAGRFGMRAIMARRMLKDMDRMRVAAENGDAVAMRALGSMLKVTGDWDGAEHWLSKSAWAGDREAMFDMGRLADQRHGLPAAEQWFRMASESGHPVARMMFVEGGLFHRDGPSS</sequence>
<dbReference type="Gene3D" id="1.25.40.10">
    <property type="entry name" value="Tetratricopeptide repeat domain"/>
    <property type="match status" value="1"/>
</dbReference>
<name>A0A8J3LCB9_9ACTN</name>
<dbReference type="Proteomes" id="UP000660339">
    <property type="component" value="Unassembled WGS sequence"/>
</dbReference>